<evidence type="ECO:0000313" key="3">
    <source>
        <dbReference type="Proteomes" id="UP000030672"/>
    </source>
</evidence>
<feature type="compositionally biased region" description="Basic and acidic residues" evidence="1">
    <location>
        <begin position="67"/>
        <end position="77"/>
    </location>
</feature>
<keyword evidence="3" id="KW-1185">Reference proteome</keyword>
<protein>
    <submittedName>
        <fullName evidence="2">Uncharacterized protein</fullName>
    </submittedName>
</protein>
<dbReference type="RefSeq" id="XP_040875899.1">
    <property type="nucleotide sequence ID" value="XM_041025299.1"/>
</dbReference>
<organism evidence="2 3">
    <name type="scientific">Aureobasidium melanogenum (strain CBS 110374)</name>
    <name type="common">Aureobasidium pullulans var. melanogenum</name>
    <dbReference type="NCBI Taxonomy" id="1043003"/>
    <lineage>
        <taxon>Eukaryota</taxon>
        <taxon>Fungi</taxon>
        <taxon>Dikarya</taxon>
        <taxon>Ascomycota</taxon>
        <taxon>Pezizomycotina</taxon>
        <taxon>Dothideomycetes</taxon>
        <taxon>Dothideomycetidae</taxon>
        <taxon>Dothideales</taxon>
        <taxon>Saccotheciaceae</taxon>
        <taxon>Aureobasidium</taxon>
    </lineage>
</organism>
<name>A0A074W8J6_AURM1</name>
<dbReference type="EMBL" id="KL584851">
    <property type="protein sequence ID" value="KEQ58876.1"/>
    <property type="molecule type" value="Genomic_DNA"/>
</dbReference>
<dbReference type="GeneID" id="63918672"/>
<dbReference type="AlphaFoldDB" id="A0A074W8J6"/>
<proteinExistence type="predicted"/>
<gene>
    <name evidence="2" type="ORF">M437DRAFT_69550</name>
</gene>
<evidence type="ECO:0000256" key="1">
    <source>
        <dbReference type="SAM" id="MobiDB-lite"/>
    </source>
</evidence>
<dbReference type="HOGENOM" id="CLU_1299475_0_0_1"/>
<evidence type="ECO:0000313" key="2">
    <source>
        <dbReference type="EMBL" id="KEQ58876.1"/>
    </source>
</evidence>
<dbReference type="Proteomes" id="UP000030672">
    <property type="component" value="Unassembled WGS sequence"/>
</dbReference>
<reference evidence="2 3" key="1">
    <citation type="journal article" date="2014" name="BMC Genomics">
        <title>Genome sequencing of four Aureobasidium pullulans varieties: biotechnological potential, stress tolerance, and description of new species.</title>
        <authorList>
            <person name="Gostin Ar C."/>
            <person name="Ohm R.A."/>
            <person name="Kogej T."/>
            <person name="Sonjak S."/>
            <person name="Turk M."/>
            <person name="Zajc J."/>
            <person name="Zalar P."/>
            <person name="Grube M."/>
            <person name="Sun H."/>
            <person name="Han J."/>
            <person name="Sharma A."/>
            <person name="Chiniquy J."/>
            <person name="Ngan C.Y."/>
            <person name="Lipzen A."/>
            <person name="Barry K."/>
            <person name="Grigoriev I.V."/>
            <person name="Gunde-Cimerman N."/>
        </authorList>
    </citation>
    <scope>NUCLEOTIDE SEQUENCE [LARGE SCALE GENOMIC DNA]</scope>
    <source>
        <strain evidence="2 3">CBS 110374</strain>
    </source>
</reference>
<feature type="region of interest" description="Disordered" evidence="1">
    <location>
        <begin position="41"/>
        <end position="77"/>
    </location>
</feature>
<accession>A0A074W8J6</accession>
<sequence length="212" mass="24159">MPAQGERTAHNQVPSGRIYCPFLGASRSSIWAFQPHEVATLEPTRREQDESLMQEEALTGTTDADDDPSKRFEPPKKPEARRCCMRQYEVMQGRRAEHTCVREPCFDEACSRDLPGGKGCRYSEAFHLHSIHPCMWGWGKMLVEHAEWYGSSAAMTEELGKIAQLYRERHTHDKRFEGPVVVKDPPNASGETPYYLVVEPSEHNGERPRVTT</sequence>